<dbReference type="EMBL" id="JBHTOG010000031">
    <property type="protein sequence ID" value="MFD1432289.1"/>
    <property type="molecule type" value="Genomic_DNA"/>
</dbReference>
<dbReference type="Proteomes" id="UP001597192">
    <property type="component" value="Unassembled WGS sequence"/>
</dbReference>
<dbReference type="Gene3D" id="3.40.50.720">
    <property type="entry name" value="NAD(P)-binding Rossmann-like Domain"/>
    <property type="match status" value="1"/>
</dbReference>
<dbReference type="RefSeq" id="WP_125696677.1">
    <property type="nucleotide sequence ID" value="NZ_JBHTOG010000031.1"/>
</dbReference>
<evidence type="ECO:0000313" key="2">
    <source>
        <dbReference type="EMBL" id="MFD1432289.1"/>
    </source>
</evidence>
<dbReference type="InterPro" id="IPR001509">
    <property type="entry name" value="Epimerase_deHydtase"/>
</dbReference>
<evidence type="ECO:0000259" key="1">
    <source>
        <dbReference type="Pfam" id="PF01370"/>
    </source>
</evidence>
<dbReference type="PANTHER" id="PTHR48079">
    <property type="entry name" value="PROTEIN YEEZ"/>
    <property type="match status" value="1"/>
</dbReference>
<name>A0ABW4CPY7_9LACO</name>
<proteinExistence type="predicted"/>
<dbReference type="Pfam" id="PF01370">
    <property type="entry name" value="Epimerase"/>
    <property type="match status" value="1"/>
</dbReference>
<comment type="caution">
    <text evidence="2">The sequence shown here is derived from an EMBL/GenBank/DDBJ whole genome shotgun (WGS) entry which is preliminary data.</text>
</comment>
<feature type="domain" description="NAD-dependent epimerase/dehydratase" evidence="1">
    <location>
        <begin position="5"/>
        <end position="240"/>
    </location>
</feature>
<dbReference type="InterPro" id="IPR051783">
    <property type="entry name" value="NAD(P)-dependent_oxidoreduct"/>
</dbReference>
<sequence>MTETILVTGATGFLAKHVIEALLKNEYAVRGTLRDLSKAAAVQATLAANHIPHLDRLSFVALDLTQDAGWDDAMRGIDAVMSVAAPVFVNGETATSTMTTAATDGTLRLLKAADRADIRRMIMTANLGAVAFSQFDRSRPTTEVDWTDPEQVSLSAYERSKLIAEQAAWDFAKTSGGRLQLTTINPGAMLGPSLDDHVSGSFGIVANLFDTPLIPNVPMHLVDVRDVADLHVKALQNDAAIGARFIAVTDAAITMPQMAAVIRENRPTLAKRLSKRTLPGWLIRAAGHFNQQAKQGALFLRIQPEIANQHAKTVLSWRPRSNQEAILAAVDSLQKAGKL</sequence>
<organism evidence="2 3">
    <name type="scientific">Lacticaseibacillus yichunensis</name>
    <dbReference type="NCBI Taxonomy" id="2486015"/>
    <lineage>
        <taxon>Bacteria</taxon>
        <taxon>Bacillati</taxon>
        <taxon>Bacillota</taxon>
        <taxon>Bacilli</taxon>
        <taxon>Lactobacillales</taxon>
        <taxon>Lactobacillaceae</taxon>
        <taxon>Lacticaseibacillus</taxon>
    </lineage>
</organism>
<protein>
    <submittedName>
        <fullName evidence="2">NAD-dependent epimerase/dehydratase family protein</fullName>
    </submittedName>
</protein>
<evidence type="ECO:0000313" key="3">
    <source>
        <dbReference type="Proteomes" id="UP001597192"/>
    </source>
</evidence>
<dbReference type="InterPro" id="IPR036291">
    <property type="entry name" value="NAD(P)-bd_dom_sf"/>
</dbReference>
<accession>A0ABW4CPY7</accession>
<dbReference type="SUPFAM" id="SSF51735">
    <property type="entry name" value="NAD(P)-binding Rossmann-fold domains"/>
    <property type="match status" value="1"/>
</dbReference>
<reference evidence="3" key="1">
    <citation type="journal article" date="2019" name="Int. J. Syst. Evol. Microbiol.">
        <title>The Global Catalogue of Microorganisms (GCM) 10K type strain sequencing project: providing services to taxonomists for standard genome sequencing and annotation.</title>
        <authorList>
            <consortium name="The Broad Institute Genomics Platform"/>
            <consortium name="The Broad Institute Genome Sequencing Center for Infectious Disease"/>
            <person name="Wu L."/>
            <person name="Ma J."/>
        </authorList>
    </citation>
    <scope>NUCLEOTIDE SEQUENCE [LARGE SCALE GENOMIC DNA]</scope>
    <source>
        <strain evidence="3">CCM 8947</strain>
    </source>
</reference>
<dbReference type="PANTHER" id="PTHR48079:SF6">
    <property type="entry name" value="NAD(P)-BINDING DOMAIN-CONTAINING PROTEIN-RELATED"/>
    <property type="match status" value="1"/>
</dbReference>
<gene>
    <name evidence="2" type="ORF">ACFQ47_06275</name>
</gene>
<keyword evidence="3" id="KW-1185">Reference proteome</keyword>